<evidence type="ECO:0000256" key="5">
    <source>
        <dbReference type="ARBA" id="ARBA00022777"/>
    </source>
</evidence>
<dbReference type="PROSITE" id="PS50110">
    <property type="entry name" value="RESPONSE_REGULATORY"/>
    <property type="match status" value="1"/>
</dbReference>
<dbReference type="InterPro" id="IPR005467">
    <property type="entry name" value="His_kinase_dom"/>
</dbReference>
<keyword evidence="11" id="KW-1185">Reference proteome</keyword>
<dbReference type="InterPro" id="IPR018771">
    <property type="entry name" value="PocR_dom"/>
</dbReference>
<dbReference type="Gene3D" id="1.10.287.130">
    <property type="match status" value="1"/>
</dbReference>
<dbReference type="PANTHER" id="PTHR43047">
    <property type="entry name" value="TWO-COMPONENT HISTIDINE PROTEIN KINASE"/>
    <property type="match status" value="1"/>
</dbReference>
<dbReference type="CDD" id="cd17546">
    <property type="entry name" value="REC_hyHK_CKI1_RcsC-like"/>
    <property type="match status" value="1"/>
</dbReference>
<dbReference type="OrthoDB" id="60033at2759"/>
<dbReference type="Gene3D" id="3.30.565.10">
    <property type="entry name" value="Histidine kinase-like ATPase, C-terminal domain"/>
    <property type="match status" value="1"/>
</dbReference>
<feature type="region of interest" description="Disordered" evidence="7">
    <location>
        <begin position="1"/>
        <end position="30"/>
    </location>
</feature>
<evidence type="ECO:0000256" key="4">
    <source>
        <dbReference type="ARBA" id="ARBA00022679"/>
    </source>
</evidence>
<dbReference type="PROSITE" id="PS50109">
    <property type="entry name" value="HIS_KIN"/>
    <property type="match status" value="1"/>
</dbReference>
<dbReference type="InterPro" id="IPR036097">
    <property type="entry name" value="HisK_dim/P_sf"/>
</dbReference>
<comment type="catalytic activity">
    <reaction evidence="1">
        <text>ATP + protein L-histidine = ADP + protein N-phospho-L-histidine.</text>
        <dbReference type="EC" id="2.7.13.3"/>
    </reaction>
</comment>
<accession>A0A8J6E030</accession>
<dbReference type="PRINTS" id="PR00344">
    <property type="entry name" value="BCTRLSENSOR"/>
</dbReference>
<dbReference type="AlphaFoldDB" id="A0A8J6E030"/>
<dbReference type="Proteomes" id="UP000717585">
    <property type="component" value="Unassembled WGS sequence"/>
</dbReference>
<keyword evidence="4" id="KW-0808">Transferase</keyword>
<dbReference type="SUPFAM" id="SSF52172">
    <property type="entry name" value="CheY-like"/>
    <property type="match status" value="1"/>
</dbReference>
<dbReference type="SMART" id="SM00387">
    <property type="entry name" value="HATPase_c"/>
    <property type="match status" value="1"/>
</dbReference>
<dbReference type="EC" id="2.7.13.3" evidence="2"/>
<gene>
    <name evidence="10" type="ORF">J8273_7515</name>
</gene>
<sequence length="765" mass="83889">MSSDDRLESLKPEIESPERKEPTASDTKYRYVPYKEREDSSEIVRPFKDVSNRALKPVSEIDFEELVDLDSFADLINDTSHALNLAMLLTTPQGQPLTPIAGGSDMCSAVRSIPTFQERCEASDASFMDDNGLVPAKSFTCGGLSNLRDGSAAIYLQDREGGTDRLMALWLTGQVRTEVELERGMPQEDLALAESEGMDQVWLKKQWDSITFMPLDEFNKKVDFISVIASQLSEAAYATYESSFLASELQEKNERLTQAKAGLEGEVVAHTRHLAEANEVLAESLNHRRLFLSRCSHDMRTPLLGINGTAILMQEEEESVQAGGLPMDASEMASNLSIMQTSCELLLSYIDQLLDFSRLEALEESSEPIPLEETPLSLPEFLHSATRLFDPNAVQKSIHLSVDNQPWTSSVERPGLVHLCDPLRLTQLLSNLTGNAMKFTPHGGFVTVAVELLGLGPPSWVDPEGSVAIIDTKETLTTEHEVPAMFSWAEIPAHYPAVSEGADLVAFSVSDTGPGIEEDRIYSIFSAFSQEDVSTPRVYGGSGLGLSMCRSVCVDMYGGLLVVGNQPTGGALFVAILPLCRSDKRPSSFAETVSTTIAFQRHGIDFDLARSSLGGVEQQMTHEADGLDETAVSVLVVDDVDVNRIVIGRLLRLSLSHRNRQCRVHFAADGGEAIEKIQLRRYDLILMDLFMPKGIGGHDAIKAIRALESDGMARHTVIAVTASASPEVEERCQNDGFDGILHKPFKMECLEIILDVVLAEKSGDD</sequence>
<name>A0A8J6E030_9EUKA</name>
<dbReference type="SMART" id="SM00448">
    <property type="entry name" value="REC"/>
    <property type="match status" value="1"/>
</dbReference>
<proteinExistence type="predicted"/>
<organism evidence="10 11">
    <name type="scientific">Carpediemonas membranifera</name>
    <dbReference type="NCBI Taxonomy" id="201153"/>
    <lineage>
        <taxon>Eukaryota</taxon>
        <taxon>Metamonada</taxon>
        <taxon>Carpediemonas-like organisms</taxon>
        <taxon>Carpediemonas</taxon>
    </lineage>
</organism>
<dbReference type="Pfam" id="PF10114">
    <property type="entry name" value="PocR"/>
    <property type="match status" value="1"/>
</dbReference>
<dbReference type="InterPro" id="IPR011006">
    <property type="entry name" value="CheY-like_superfamily"/>
</dbReference>
<dbReference type="CDD" id="cd00082">
    <property type="entry name" value="HisKA"/>
    <property type="match status" value="1"/>
</dbReference>
<reference evidence="10" key="1">
    <citation type="submission" date="2021-05" db="EMBL/GenBank/DDBJ databases">
        <title>A free-living protist that lacks canonical eukaryotic 1 DNA replication and segregation systems.</title>
        <authorList>
            <person name="Salas-Leiva D.E."/>
            <person name="Tromer E.C."/>
            <person name="Curtis B.A."/>
            <person name="Jerlstrom-Hultqvist J."/>
            <person name="Kolisko M."/>
            <person name="Yi Z."/>
            <person name="Salas-Leiva J.S."/>
            <person name="Gallot-Lavallee L."/>
            <person name="Kops G.J.P.L."/>
            <person name="Archibald J.M."/>
            <person name="Simpson A.G.B."/>
            <person name="Roger A.J."/>
        </authorList>
    </citation>
    <scope>NUCLEOTIDE SEQUENCE</scope>
    <source>
        <strain evidence="10">BICM</strain>
    </source>
</reference>
<evidence type="ECO:0000313" key="11">
    <source>
        <dbReference type="Proteomes" id="UP000717585"/>
    </source>
</evidence>
<feature type="modified residue" description="4-aspartylphosphate" evidence="6">
    <location>
        <position position="688"/>
    </location>
</feature>
<feature type="domain" description="Histidine kinase" evidence="8">
    <location>
        <begin position="294"/>
        <end position="581"/>
    </location>
</feature>
<dbReference type="Gene3D" id="3.40.50.2300">
    <property type="match status" value="1"/>
</dbReference>
<evidence type="ECO:0000256" key="7">
    <source>
        <dbReference type="SAM" id="MobiDB-lite"/>
    </source>
</evidence>
<keyword evidence="3 6" id="KW-0597">Phosphoprotein</keyword>
<evidence type="ECO:0000256" key="2">
    <source>
        <dbReference type="ARBA" id="ARBA00012438"/>
    </source>
</evidence>
<dbReference type="InterPro" id="IPR003594">
    <property type="entry name" value="HATPase_dom"/>
</dbReference>
<evidence type="ECO:0000256" key="6">
    <source>
        <dbReference type="PROSITE-ProRule" id="PRU00169"/>
    </source>
</evidence>
<dbReference type="Pfam" id="PF00072">
    <property type="entry name" value="Response_reg"/>
    <property type="match status" value="1"/>
</dbReference>
<evidence type="ECO:0000313" key="10">
    <source>
        <dbReference type="EMBL" id="KAG9391241.1"/>
    </source>
</evidence>
<dbReference type="EMBL" id="JAHDYR010000062">
    <property type="protein sequence ID" value="KAG9391241.1"/>
    <property type="molecule type" value="Genomic_DNA"/>
</dbReference>
<evidence type="ECO:0000259" key="8">
    <source>
        <dbReference type="PROSITE" id="PS50109"/>
    </source>
</evidence>
<feature type="domain" description="Response regulatory" evidence="9">
    <location>
        <begin position="633"/>
        <end position="758"/>
    </location>
</feature>
<dbReference type="Pfam" id="PF02518">
    <property type="entry name" value="HATPase_c"/>
    <property type="match status" value="1"/>
</dbReference>
<dbReference type="SUPFAM" id="SSF55874">
    <property type="entry name" value="ATPase domain of HSP90 chaperone/DNA topoisomerase II/histidine kinase"/>
    <property type="match status" value="1"/>
</dbReference>
<comment type="caution">
    <text evidence="10">The sequence shown here is derived from an EMBL/GenBank/DDBJ whole genome shotgun (WGS) entry which is preliminary data.</text>
</comment>
<keyword evidence="5 10" id="KW-0418">Kinase</keyword>
<dbReference type="InterPro" id="IPR003661">
    <property type="entry name" value="HisK_dim/P_dom"/>
</dbReference>
<dbReference type="Pfam" id="PF00512">
    <property type="entry name" value="HisKA"/>
    <property type="match status" value="1"/>
</dbReference>
<dbReference type="InterPro" id="IPR004358">
    <property type="entry name" value="Sig_transdc_His_kin-like_C"/>
</dbReference>
<dbReference type="InterPro" id="IPR001789">
    <property type="entry name" value="Sig_transdc_resp-reg_receiver"/>
</dbReference>
<evidence type="ECO:0000259" key="9">
    <source>
        <dbReference type="PROSITE" id="PS50110"/>
    </source>
</evidence>
<dbReference type="SMART" id="SM00388">
    <property type="entry name" value="HisKA"/>
    <property type="match status" value="1"/>
</dbReference>
<dbReference type="InterPro" id="IPR036890">
    <property type="entry name" value="HATPase_C_sf"/>
</dbReference>
<dbReference type="GO" id="GO:0000155">
    <property type="term" value="F:phosphorelay sensor kinase activity"/>
    <property type="evidence" value="ECO:0007669"/>
    <property type="project" value="InterPro"/>
</dbReference>
<evidence type="ECO:0000256" key="1">
    <source>
        <dbReference type="ARBA" id="ARBA00000085"/>
    </source>
</evidence>
<protein>
    <recommendedName>
        <fullName evidence="2">histidine kinase</fullName>
        <ecNumber evidence="2">2.7.13.3</ecNumber>
    </recommendedName>
</protein>
<evidence type="ECO:0000256" key="3">
    <source>
        <dbReference type="ARBA" id="ARBA00022553"/>
    </source>
</evidence>
<dbReference type="SUPFAM" id="SSF47384">
    <property type="entry name" value="Homodimeric domain of signal transducing histidine kinase"/>
    <property type="match status" value="1"/>
</dbReference>